<evidence type="ECO:0000313" key="1">
    <source>
        <dbReference type="EMBL" id="EQK43686.1"/>
    </source>
</evidence>
<dbReference type="GeneID" id="67473468"/>
<protein>
    <submittedName>
        <fullName evidence="1">Alternate signal-mediated exported, CPF_0494 family protein</fullName>
    </submittedName>
</protein>
<dbReference type="InterPro" id="IPR024008">
    <property type="entry name" value="BsaA"/>
</dbReference>
<organism evidence="1 2">
    <name type="scientific">Paraclostridium bifermentans ATCC 638 = DSM 14991</name>
    <dbReference type="NCBI Taxonomy" id="1233171"/>
    <lineage>
        <taxon>Bacteria</taxon>
        <taxon>Bacillati</taxon>
        <taxon>Bacillota</taxon>
        <taxon>Clostridia</taxon>
        <taxon>Peptostreptococcales</taxon>
        <taxon>Peptostreptococcaceae</taxon>
        <taxon>Paraclostridium</taxon>
    </lineage>
</organism>
<dbReference type="RefSeq" id="WP_021433735.1">
    <property type="nucleotide sequence ID" value="NZ_AVNC01000015.1"/>
</dbReference>
<gene>
    <name evidence="1" type="ORF">C672_2630</name>
</gene>
<dbReference type="EMBL" id="AVNC01000015">
    <property type="protein sequence ID" value="EQK43686.1"/>
    <property type="molecule type" value="Genomic_DNA"/>
</dbReference>
<dbReference type="PATRIC" id="fig|1233171.3.peg.2517"/>
<dbReference type="InterPro" id="IPR023833">
    <property type="entry name" value="Signal_pept_SipW-depend-type"/>
</dbReference>
<dbReference type="Proteomes" id="UP000015688">
    <property type="component" value="Unassembled WGS sequence"/>
</dbReference>
<dbReference type="InterPro" id="IPR022121">
    <property type="entry name" value="Peptidase_M73_camelysin"/>
</dbReference>
<dbReference type="AlphaFoldDB" id="T4VSE6"/>
<dbReference type="NCBIfam" id="TIGR04090">
    <property type="entry name" value="exp_by_SipW_IV"/>
    <property type="match status" value="1"/>
</dbReference>
<sequence>MNKKVQALAVSGVLTVGVIWGTLAWFTSQDKATNTFNTASNSDNNGSGIKIIEEFEKPTNMLPGDEVNKDVQVSNTTTYDQFVRVKLTPKFVEVTKDSSGNEVRKEIKEVNGKKLEIDKIKLNFTKKLNESKTNGTWFAGKDGYYYYIGKIGPEGWTNTLLDSVTLDKESGNEYRGLGFDIDVDATSIQASNDAYKDWAKDSGLLEKFDELQKQGVVAATDAKEPNKNN</sequence>
<comment type="caution">
    <text evidence="1">The sequence shown here is derived from an EMBL/GenBank/DDBJ whole genome shotgun (WGS) entry which is preliminary data.</text>
</comment>
<dbReference type="Pfam" id="PF12389">
    <property type="entry name" value="Peptidase_M73"/>
    <property type="match status" value="1"/>
</dbReference>
<evidence type="ECO:0000313" key="2">
    <source>
        <dbReference type="Proteomes" id="UP000015688"/>
    </source>
</evidence>
<name>T4VSE6_PARBF</name>
<dbReference type="NCBIfam" id="TIGR04088">
    <property type="entry name" value="cognate_SipW"/>
    <property type="match status" value="1"/>
</dbReference>
<accession>T4VSE6</accession>
<reference evidence="1 2" key="1">
    <citation type="submission" date="2013-06" db="EMBL/GenBank/DDBJ databases">
        <authorList>
            <person name="Walk S."/>
            <person name="Aronoff D."/>
            <person name="Young V.Y."/>
            <person name="Marsh J."/>
            <person name="Harrison L."/>
            <person name="Daugherty S.C."/>
            <person name="Shefchek K.A."/>
            <person name="Hine E.E."/>
            <person name="Tallon L.J."/>
            <person name="Sadzewicz L.K."/>
            <person name="Rasko D.A."/>
        </authorList>
    </citation>
    <scope>NUCLEOTIDE SEQUENCE [LARGE SCALE GENOMIC DNA]</scope>
    <source>
        <strain evidence="1 2">ATCC 638</strain>
    </source>
</reference>
<proteinExistence type="predicted"/>